<organism evidence="8 9">
    <name type="scientific">Paenibacillus terreus</name>
    <dbReference type="NCBI Taxonomy" id="1387834"/>
    <lineage>
        <taxon>Bacteria</taxon>
        <taxon>Bacillati</taxon>
        <taxon>Bacillota</taxon>
        <taxon>Bacilli</taxon>
        <taxon>Bacillales</taxon>
        <taxon>Paenibacillaceae</taxon>
        <taxon>Paenibacillus</taxon>
    </lineage>
</organism>
<evidence type="ECO:0000256" key="2">
    <source>
        <dbReference type="ARBA" id="ARBA00022448"/>
    </source>
</evidence>
<proteinExistence type="predicted"/>
<evidence type="ECO:0000259" key="7">
    <source>
        <dbReference type="PROSITE" id="PS50850"/>
    </source>
</evidence>
<feature type="transmembrane region" description="Helical" evidence="6">
    <location>
        <begin position="220"/>
        <end position="237"/>
    </location>
</feature>
<evidence type="ECO:0000313" key="9">
    <source>
        <dbReference type="Proteomes" id="UP001580407"/>
    </source>
</evidence>
<dbReference type="Gene3D" id="1.20.1720.10">
    <property type="entry name" value="Multidrug resistance protein D"/>
    <property type="match status" value="1"/>
</dbReference>
<dbReference type="EMBL" id="JBHILM010000010">
    <property type="protein sequence ID" value="MFB5681367.1"/>
    <property type="molecule type" value="Genomic_DNA"/>
</dbReference>
<feature type="transmembrane region" description="Helical" evidence="6">
    <location>
        <begin position="50"/>
        <end position="66"/>
    </location>
</feature>
<feature type="transmembrane region" description="Helical" evidence="6">
    <location>
        <begin position="258"/>
        <end position="278"/>
    </location>
</feature>
<dbReference type="PRINTS" id="PR01036">
    <property type="entry name" value="TCRTETB"/>
</dbReference>
<dbReference type="InterPro" id="IPR020846">
    <property type="entry name" value="MFS_dom"/>
</dbReference>
<reference evidence="8 9" key="1">
    <citation type="submission" date="2024-09" db="EMBL/GenBank/DDBJ databases">
        <authorList>
            <person name="Ruan L."/>
        </authorList>
    </citation>
    <scope>NUCLEOTIDE SEQUENCE [LARGE SCALE GENOMIC DNA]</scope>
    <source>
        <strain evidence="8 9">D33</strain>
    </source>
</reference>
<dbReference type="PANTHER" id="PTHR42718">
    <property type="entry name" value="MAJOR FACILITATOR SUPERFAMILY MULTIDRUG TRANSPORTER MFSC"/>
    <property type="match status" value="1"/>
</dbReference>
<feature type="transmembrane region" description="Helical" evidence="6">
    <location>
        <begin position="78"/>
        <end position="100"/>
    </location>
</feature>
<evidence type="ECO:0000256" key="1">
    <source>
        <dbReference type="ARBA" id="ARBA00004651"/>
    </source>
</evidence>
<accession>A0ABV5B6P9</accession>
<feature type="transmembrane region" description="Helical" evidence="6">
    <location>
        <begin position="196"/>
        <end position="214"/>
    </location>
</feature>
<feature type="domain" description="Major facilitator superfamily (MFS) profile" evidence="7">
    <location>
        <begin position="12"/>
        <end position="453"/>
    </location>
</feature>
<dbReference type="Proteomes" id="UP001580407">
    <property type="component" value="Unassembled WGS sequence"/>
</dbReference>
<comment type="caution">
    <text evidence="8">The sequence shown here is derived from an EMBL/GenBank/DDBJ whole genome shotgun (WGS) entry which is preliminary data.</text>
</comment>
<evidence type="ECO:0000256" key="4">
    <source>
        <dbReference type="ARBA" id="ARBA00022989"/>
    </source>
</evidence>
<keyword evidence="4 6" id="KW-1133">Transmembrane helix</keyword>
<dbReference type="Gene3D" id="1.20.1250.20">
    <property type="entry name" value="MFS general substrate transporter like domains"/>
    <property type="match status" value="1"/>
</dbReference>
<comment type="subcellular location">
    <subcellularLocation>
        <location evidence="1">Cell membrane</location>
        <topology evidence="1">Multi-pass membrane protein</topology>
    </subcellularLocation>
</comment>
<evidence type="ECO:0000313" key="8">
    <source>
        <dbReference type="EMBL" id="MFB5681367.1"/>
    </source>
</evidence>
<feature type="transmembrane region" description="Helical" evidence="6">
    <location>
        <begin position="425"/>
        <end position="448"/>
    </location>
</feature>
<feature type="transmembrane region" description="Helical" evidence="6">
    <location>
        <begin position="106"/>
        <end position="126"/>
    </location>
</feature>
<dbReference type="InterPro" id="IPR036259">
    <property type="entry name" value="MFS_trans_sf"/>
</dbReference>
<keyword evidence="2" id="KW-0813">Transport</keyword>
<dbReference type="PANTHER" id="PTHR42718:SF9">
    <property type="entry name" value="MAJOR FACILITATOR SUPERFAMILY MULTIDRUG TRANSPORTER MFSC"/>
    <property type="match status" value="1"/>
</dbReference>
<sequence>MNKPLEGSIRKSLVWLSILAFFSVLNETVFNVSLPDIAEQFGIQPSAANWVNTSFILSFAAGTAVYGKISDMYGIKKLLLAGLLLYGGGSLIGLLFHAWFPLLLAARFIQGAGASAVPGLIVVLVASCIQQQHQGRAFGLIGSTVAFGEGIGPVLGGLITDYVDWSYLFVLPMMTLLTLPFFLRTLPDKPSQKGRIDVPGGLMLVFGIITFALFTTHYEWWYLTICIILFSGFALRIRYAKEPFIEPALLRRKRFIAGVLLGGVFLGSVAGMISMVPYMMREVHHMSASLIGYGILFPGTVSVILFGMIGGALLDKRGTGLVIIAGILLIGAGFLSVSLFADKSPWMISGALVLTFGGLSFVKTVISTIVAGTLHSEEAGSGMGILNFACFLAEGIGVAVVGGLLTQHWLNTPVLPVITDSAAYLYSNLGLLLFALVIAGGGVFLAIFKGVERSQRKL</sequence>
<feature type="transmembrane region" description="Helical" evidence="6">
    <location>
        <begin position="347"/>
        <end position="372"/>
    </location>
</feature>
<dbReference type="CDD" id="cd17321">
    <property type="entry name" value="MFS_MMR_MDR_like"/>
    <property type="match status" value="1"/>
</dbReference>
<keyword evidence="5 6" id="KW-0472">Membrane</keyword>
<dbReference type="SUPFAM" id="SSF103473">
    <property type="entry name" value="MFS general substrate transporter"/>
    <property type="match status" value="1"/>
</dbReference>
<name>A0ABV5B6P9_9BACL</name>
<keyword evidence="3 6" id="KW-0812">Transmembrane</keyword>
<evidence type="ECO:0000256" key="6">
    <source>
        <dbReference type="SAM" id="Phobius"/>
    </source>
</evidence>
<evidence type="ECO:0000256" key="3">
    <source>
        <dbReference type="ARBA" id="ARBA00022692"/>
    </source>
</evidence>
<dbReference type="PROSITE" id="PS50850">
    <property type="entry name" value="MFS"/>
    <property type="match status" value="1"/>
</dbReference>
<evidence type="ECO:0000256" key="5">
    <source>
        <dbReference type="ARBA" id="ARBA00023136"/>
    </source>
</evidence>
<feature type="transmembrane region" description="Helical" evidence="6">
    <location>
        <begin position="290"/>
        <end position="314"/>
    </location>
</feature>
<dbReference type="InterPro" id="IPR011701">
    <property type="entry name" value="MFS"/>
</dbReference>
<feature type="transmembrane region" description="Helical" evidence="6">
    <location>
        <begin position="138"/>
        <end position="159"/>
    </location>
</feature>
<keyword evidence="9" id="KW-1185">Reference proteome</keyword>
<dbReference type="Pfam" id="PF07690">
    <property type="entry name" value="MFS_1"/>
    <property type="match status" value="1"/>
</dbReference>
<feature type="transmembrane region" description="Helical" evidence="6">
    <location>
        <begin position="165"/>
        <end position="184"/>
    </location>
</feature>
<feature type="transmembrane region" description="Helical" evidence="6">
    <location>
        <begin position="321"/>
        <end position="341"/>
    </location>
</feature>
<feature type="transmembrane region" description="Helical" evidence="6">
    <location>
        <begin position="384"/>
        <end position="405"/>
    </location>
</feature>
<feature type="transmembrane region" description="Helical" evidence="6">
    <location>
        <begin position="12"/>
        <end position="30"/>
    </location>
</feature>
<gene>
    <name evidence="8" type="ORF">ACE3NQ_10630</name>
</gene>
<dbReference type="RefSeq" id="WP_375525160.1">
    <property type="nucleotide sequence ID" value="NZ_JBHILM010000010.1"/>
</dbReference>
<protein>
    <submittedName>
        <fullName evidence="8">MFS transporter</fullName>
    </submittedName>
</protein>